<organism evidence="1 2">
    <name type="scientific">Ancylobacter oerskovii</name>
    <dbReference type="NCBI Taxonomy" id="459519"/>
    <lineage>
        <taxon>Bacteria</taxon>
        <taxon>Pseudomonadati</taxon>
        <taxon>Pseudomonadota</taxon>
        <taxon>Alphaproteobacteria</taxon>
        <taxon>Hyphomicrobiales</taxon>
        <taxon>Xanthobacteraceae</taxon>
        <taxon>Ancylobacter</taxon>
    </lineage>
</organism>
<proteinExistence type="predicted"/>
<dbReference type="EMBL" id="JBHUHD010000001">
    <property type="protein sequence ID" value="MFD2138770.1"/>
    <property type="molecule type" value="Genomic_DNA"/>
</dbReference>
<name>A0ABW4YR63_9HYPH</name>
<protein>
    <submittedName>
        <fullName evidence="1">Uncharacterized protein</fullName>
    </submittedName>
</protein>
<dbReference type="Proteomes" id="UP001597299">
    <property type="component" value="Unassembled WGS sequence"/>
</dbReference>
<dbReference type="RefSeq" id="WP_378295546.1">
    <property type="nucleotide sequence ID" value="NZ_JBHUHD010000001.1"/>
</dbReference>
<evidence type="ECO:0000313" key="2">
    <source>
        <dbReference type="Proteomes" id="UP001597299"/>
    </source>
</evidence>
<evidence type="ECO:0000313" key="1">
    <source>
        <dbReference type="EMBL" id="MFD2138770.1"/>
    </source>
</evidence>
<sequence>MPDELLIRRAPLTASSWNPDERTLEVIFSTGAGVERMDARGTFLERLDLDQDWSAFIGAPVLNAHKRGDVRRARSCREGVDRERLRGPRHH</sequence>
<comment type="caution">
    <text evidence="1">The sequence shown here is derived from an EMBL/GenBank/DDBJ whole genome shotgun (WGS) entry which is preliminary data.</text>
</comment>
<reference evidence="2" key="1">
    <citation type="journal article" date="2019" name="Int. J. Syst. Evol. Microbiol.">
        <title>The Global Catalogue of Microorganisms (GCM) 10K type strain sequencing project: providing services to taxonomists for standard genome sequencing and annotation.</title>
        <authorList>
            <consortium name="The Broad Institute Genomics Platform"/>
            <consortium name="The Broad Institute Genome Sequencing Center for Infectious Disease"/>
            <person name="Wu L."/>
            <person name="Ma J."/>
        </authorList>
    </citation>
    <scope>NUCLEOTIDE SEQUENCE [LARGE SCALE GENOMIC DNA]</scope>
    <source>
        <strain evidence="2">CCM 7435</strain>
    </source>
</reference>
<keyword evidence="2" id="KW-1185">Reference proteome</keyword>
<accession>A0ABW4YR63</accession>
<gene>
    <name evidence="1" type="ORF">ACFSNC_00010</name>
</gene>